<feature type="transmembrane region" description="Helical" evidence="5">
    <location>
        <begin position="140"/>
        <end position="164"/>
    </location>
</feature>
<keyword evidence="7" id="KW-1185">Reference proteome</keyword>
<organism evidence="6 7">
    <name type="scientific">Exophiala aquamarina CBS 119918</name>
    <dbReference type="NCBI Taxonomy" id="1182545"/>
    <lineage>
        <taxon>Eukaryota</taxon>
        <taxon>Fungi</taxon>
        <taxon>Dikarya</taxon>
        <taxon>Ascomycota</taxon>
        <taxon>Pezizomycotina</taxon>
        <taxon>Eurotiomycetes</taxon>
        <taxon>Chaetothyriomycetidae</taxon>
        <taxon>Chaetothyriales</taxon>
        <taxon>Herpotrichiellaceae</taxon>
        <taxon>Exophiala</taxon>
    </lineage>
</organism>
<evidence type="ECO:0000256" key="2">
    <source>
        <dbReference type="ARBA" id="ARBA00022692"/>
    </source>
</evidence>
<comment type="caution">
    <text evidence="6">The sequence shown here is derived from an EMBL/GenBank/DDBJ whole genome shotgun (WGS) entry which is preliminary data.</text>
</comment>
<feature type="transmembrane region" description="Helical" evidence="5">
    <location>
        <begin position="208"/>
        <end position="230"/>
    </location>
</feature>
<dbReference type="EMBL" id="AMGV01000001">
    <property type="protein sequence ID" value="KEF62125.1"/>
    <property type="molecule type" value="Genomic_DNA"/>
</dbReference>
<dbReference type="Proteomes" id="UP000027920">
    <property type="component" value="Unassembled WGS sequence"/>
</dbReference>
<dbReference type="PANTHER" id="PTHR23502:SF23">
    <property type="entry name" value="FLUCONAZOLE RESISTANCE PROTEIN 1"/>
    <property type="match status" value="1"/>
</dbReference>
<dbReference type="SUPFAM" id="SSF103473">
    <property type="entry name" value="MFS general substrate transporter"/>
    <property type="match status" value="1"/>
</dbReference>
<keyword evidence="2 5" id="KW-0812">Transmembrane</keyword>
<gene>
    <name evidence="6" type="ORF">A1O9_00097</name>
</gene>
<dbReference type="GO" id="GO:0005886">
    <property type="term" value="C:plasma membrane"/>
    <property type="evidence" value="ECO:0007669"/>
    <property type="project" value="TreeGrafter"/>
</dbReference>
<dbReference type="PANTHER" id="PTHR23502">
    <property type="entry name" value="MAJOR FACILITATOR SUPERFAMILY"/>
    <property type="match status" value="1"/>
</dbReference>
<comment type="subcellular location">
    <subcellularLocation>
        <location evidence="1">Membrane</location>
        <topology evidence="1">Multi-pass membrane protein</topology>
    </subcellularLocation>
</comment>
<evidence type="ECO:0008006" key="8">
    <source>
        <dbReference type="Google" id="ProtNLM"/>
    </source>
</evidence>
<evidence type="ECO:0000313" key="6">
    <source>
        <dbReference type="EMBL" id="KEF62125.1"/>
    </source>
</evidence>
<evidence type="ECO:0000313" key="7">
    <source>
        <dbReference type="Proteomes" id="UP000027920"/>
    </source>
</evidence>
<dbReference type="RefSeq" id="XP_013264715.1">
    <property type="nucleotide sequence ID" value="XM_013409261.1"/>
</dbReference>
<feature type="transmembrane region" description="Helical" evidence="5">
    <location>
        <begin position="279"/>
        <end position="297"/>
    </location>
</feature>
<protein>
    <recommendedName>
        <fullName evidence="8">Major facilitator superfamily (MFS) profile domain-containing protein</fullName>
    </recommendedName>
</protein>
<evidence type="ECO:0000256" key="5">
    <source>
        <dbReference type="SAM" id="Phobius"/>
    </source>
</evidence>
<dbReference type="OrthoDB" id="3357846at2759"/>
<dbReference type="GeneID" id="25275049"/>
<name>A0A072Q2J4_9EURO</name>
<dbReference type="Gene3D" id="1.20.1250.20">
    <property type="entry name" value="MFS general substrate transporter like domains"/>
    <property type="match status" value="1"/>
</dbReference>
<dbReference type="AlphaFoldDB" id="A0A072Q2J4"/>
<keyword evidence="3 5" id="KW-1133">Transmembrane helix</keyword>
<accession>A0A072Q2J4</accession>
<feature type="transmembrane region" description="Helical" evidence="5">
    <location>
        <begin position="184"/>
        <end position="201"/>
    </location>
</feature>
<keyword evidence="4 5" id="KW-0472">Membrane</keyword>
<dbReference type="HOGENOM" id="CLU_008455_11_1_1"/>
<proteinExistence type="predicted"/>
<dbReference type="GO" id="GO:1990961">
    <property type="term" value="P:xenobiotic detoxification by transmembrane export across the plasma membrane"/>
    <property type="evidence" value="ECO:0007669"/>
    <property type="project" value="TreeGrafter"/>
</dbReference>
<sequence length="307" mass="34342">MYAPIKMRYVIAFWAGAATLGPALEPVISGFAVSAEGWRWSSWELLWLSAPILLILIAFLPETSHDTILLRRAQRLRQRTSRNELKSQPEVDMASFTVLEIAQDALVKPWQINVLDPARRYSSPQYTPQLYGFNLGQTGLPFLIVLVALVISITGYIAFFYYHAEPIMQSQTGFGSPEARLVPGLYASFLVPVACFMFAWTTKQSVHWIASVTGMGLNMCGTYTVMQRMFLYLPFTYSKYSASLFAANNLARRSFAAGAILFSRPMFLPLTVPGGVSMLRGLTIICIGGIFLDYFYVAAREHVVDLQ</sequence>
<feature type="transmembrane region" description="Helical" evidence="5">
    <location>
        <begin position="45"/>
        <end position="62"/>
    </location>
</feature>
<dbReference type="InterPro" id="IPR036259">
    <property type="entry name" value="MFS_trans_sf"/>
</dbReference>
<reference evidence="6 7" key="1">
    <citation type="submission" date="2013-03" db="EMBL/GenBank/DDBJ databases">
        <title>The Genome Sequence of Exophiala aquamarina CBS 119918.</title>
        <authorList>
            <consortium name="The Broad Institute Genomics Platform"/>
            <person name="Cuomo C."/>
            <person name="de Hoog S."/>
            <person name="Gorbushina A."/>
            <person name="Walker B."/>
            <person name="Young S.K."/>
            <person name="Zeng Q."/>
            <person name="Gargeya S."/>
            <person name="Fitzgerald M."/>
            <person name="Haas B."/>
            <person name="Abouelleil A."/>
            <person name="Allen A.W."/>
            <person name="Alvarado L."/>
            <person name="Arachchi H.M."/>
            <person name="Berlin A.M."/>
            <person name="Chapman S.B."/>
            <person name="Gainer-Dewar J."/>
            <person name="Goldberg J."/>
            <person name="Griggs A."/>
            <person name="Gujja S."/>
            <person name="Hansen M."/>
            <person name="Howarth C."/>
            <person name="Imamovic A."/>
            <person name="Ireland A."/>
            <person name="Larimer J."/>
            <person name="McCowan C."/>
            <person name="Murphy C."/>
            <person name="Pearson M."/>
            <person name="Poon T.W."/>
            <person name="Priest M."/>
            <person name="Roberts A."/>
            <person name="Saif S."/>
            <person name="Shea T."/>
            <person name="Sisk P."/>
            <person name="Sykes S."/>
            <person name="Wortman J."/>
            <person name="Nusbaum C."/>
            <person name="Birren B."/>
        </authorList>
    </citation>
    <scope>NUCLEOTIDE SEQUENCE [LARGE SCALE GENOMIC DNA]</scope>
    <source>
        <strain evidence="6 7">CBS 119918</strain>
    </source>
</reference>
<evidence type="ECO:0000256" key="4">
    <source>
        <dbReference type="ARBA" id="ARBA00023136"/>
    </source>
</evidence>
<dbReference type="GO" id="GO:0015244">
    <property type="term" value="F:fluconazole transmembrane transporter activity"/>
    <property type="evidence" value="ECO:0007669"/>
    <property type="project" value="TreeGrafter"/>
</dbReference>
<evidence type="ECO:0000256" key="3">
    <source>
        <dbReference type="ARBA" id="ARBA00022989"/>
    </source>
</evidence>
<evidence type="ECO:0000256" key="1">
    <source>
        <dbReference type="ARBA" id="ARBA00004141"/>
    </source>
</evidence>
<dbReference type="VEuPathDB" id="FungiDB:A1O9_00097"/>